<reference evidence="1" key="1">
    <citation type="submission" date="2022-05" db="EMBL/GenBank/DDBJ databases">
        <authorList>
            <person name="Tuo L."/>
        </authorList>
    </citation>
    <scope>NUCLEOTIDE SEQUENCE</scope>
    <source>
        <strain evidence="1">BSK12Z-4</strain>
    </source>
</reference>
<dbReference type="AlphaFoldDB" id="A0A9X2D681"/>
<dbReference type="Pfam" id="PF02810">
    <property type="entry name" value="SEC-C"/>
    <property type="match status" value="1"/>
</dbReference>
<dbReference type="EMBL" id="JAMOIL010000004">
    <property type="protein sequence ID" value="MCM0619592.1"/>
    <property type="molecule type" value="Genomic_DNA"/>
</dbReference>
<comment type="caution">
    <text evidence="1">The sequence shown here is derived from an EMBL/GenBank/DDBJ whole genome shotgun (WGS) entry which is preliminary data.</text>
</comment>
<gene>
    <name evidence="1" type="ORF">M8330_04705</name>
</gene>
<dbReference type="RefSeq" id="WP_250826399.1">
    <property type="nucleotide sequence ID" value="NZ_JAMOIL010000004.1"/>
</dbReference>
<evidence type="ECO:0000313" key="2">
    <source>
        <dbReference type="Proteomes" id="UP001139485"/>
    </source>
</evidence>
<proteinExistence type="predicted"/>
<sequence>MTLIGFATYPDHIEFVTDTAKYTRHVEKLGTTTKHQVFAHLDAAVMTQGSEAFGIHATATLLEVAGQVAEFDELVQHAPRALQFAHDAADQPNECLAILLGYSQSRSEWTGVAFASDRGFKPTHARTWLQPMPWTIRPTGLELRRVKGWMDGHPDLPAVVDQWTASDPLTPPDSDAAWVSLAQESRNQRSGEPFAHVVVHGDLIHTRLEAGAATTRALHHFTDDTATLFALLHGTRHPYGQAQNCPCGTGLAYRDCCLRDHWGDPCGCRSGLAFESCCLIPATAASLDA</sequence>
<protein>
    <submittedName>
        <fullName evidence="1">SEC-C metal-binding domain-containing protein</fullName>
    </submittedName>
</protein>
<accession>A0A9X2D681</accession>
<evidence type="ECO:0000313" key="1">
    <source>
        <dbReference type="EMBL" id="MCM0619592.1"/>
    </source>
</evidence>
<organism evidence="1 2">
    <name type="scientific">Nocardioides bruguierae</name>
    <dbReference type="NCBI Taxonomy" id="2945102"/>
    <lineage>
        <taxon>Bacteria</taxon>
        <taxon>Bacillati</taxon>
        <taxon>Actinomycetota</taxon>
        <taxon>Actinomycetes</taxon>
        <taxon>Propionibacteriales</taxon>
        <taxon>Nocardioidaceae</taxon>
        <taxon>Nocardioides</taxon>
    </lineage>
</organism>
<dbReference type="InterPro" id="IPR004027">
    <property type="entry name" value="SEC_C_motif"/>
</dbReference>
<name>A0A9X2D681_9ACTN</name>
<dbReference type="Proteomes" id="UP001139485">
    <property type="component" value="Unassembled WGS sequence"/>
</dbReference>
<keyword evidence="2" id="KW-1185">Reference proteome</keyword>